<dbReference type="GO" id="GO:0006351">
    <property type="term" value="P:DNA-templated transcription"/>
    <property type="evidence" value="ECO:0007669"/>
    <property type="project" value="InterPro"/>
</dbReference>
<feature type="domain" description="C2H2-type" evidence="9">
    <location>
        <begin position="197"/>
        <end position="227"/>
    </location>
</feature>
<dbReference type="GO" id="GO:0000785">
    <property type="term" value="C:chromatin"/>
    <property type="evidence" value="ECO:0007669"/>
    <property type="project" value="TreeGrafter"/>
</dbReference>
<feature type="compositionally biased region" description="Low complexity" evidence="8">
    <location>
        <begin position="133"/>
        <end position="142"/>
    </location>
</feature>
<feature type="compositionally biased region" description="Pro residues" evidence="8">
    <location>
        <begin position="63"/>
        <end position="73"/>
    </location>
</feature>
<feature type="domain" description="C2H2-type" evidence="9">
    <location>
        <begin position="169"/>
        <end position="196"/>
    </location>
</feature>
<dbReference type="FunFam" id="3.30.160.60:FF:000100">
    <property type="entry name" value="Zinc finger 45-like"/>
    <property type="match status" value="1"/>
</dbReference>
<comment type="subcellular location">
    <subcellularLocation>
        <location evidence="1">Nucleus</location>
    </subcellularLocation>
</comment>
<dbReference type="SMART" id="SM00355">
    <property type="entry name" value="ZnF_C2H2"/>
    <property type="match status" value="2"/>
</dbReference>
<gene>
    <name evidence="10" type="ORF">N0V83_010305</name>
</gene>
<evidence type="ECO:0000256" key="6">
    <source>
        <dbReference type="ARBA" id="ARBA00023242"/>
    </source>
</evidence>
<feature type="compositionally biased region" description="Low complexity" evidence="8">
    <location>
        <begin position="151"/>
        <end position="161"/>
    </location>
</feature>
<evidence type="ECO:0000256" key="3">
    <source>
        <dbReference type="ARBA" id="ARBA00022737"/>
    </source>
</evidence>
<dbReference type="AlphaFoldDB" id="A0A9W8XYV2"/>
<evidence type="ECO:0000256" key="2">
    <source>
        <dbReference type="ARBA" id="ARBA00022723"/>
    </source>
</evidence>
<feature type="compositionally biased region" description="Polar residues" evidence="8">
    <location>
        <begin position="1"/>
        <end position="20"/>
    </location>
</feature>
<organism evidence="10 11">
    <name type="scientific">Neocucurbitaria cava</name>
    <dbReference type="NCBI Taxonomy" id="798079"/>
    <lineage>
        <taxon>Eukaryota</taxon>
        <taxon>Fungi</taxon>
        <taxon>Dikarya</taxon>
        <taxon>Ascomycota</taxon>
        <taxon>Pezizomycotina</taxon>
        <taxon>Dothideomycetes</taxon>
        <taxon>Pleosporomycetidae</taxon>
        <taxon>Pleosporales</taxon>
        <taxon>Pleosporineae</taxon>
        <taxon>Cucurbitariaceae</taxon>
        <taxon>Neocucurbitaria</taxon>
    </lineage>
</organism>
<dbReference type="OrthoDB" id="9439903at2759"/>
<evidence type="ECO:0000256" key="1">
    <source>
        <dbReference type="ARBA" id="ARBA00004123"/>
    </source>
</evidence>
<keyword evidence="2" id="KW-0479">Metal-binding</keyword>
<feature type="region of interest" description="Disordered" evidence="8">
    <location>
        <begin position="291"/>
        <end position="316"/>
    </location>
</feature>
<dbReference type="InterPro" id="IPR051059">
    <property type="entry name" value="VerF-like"/>
</dbReference>
<accession>A0A9W8XYV2</accession>
<name>A0A9W8XYV2_9PLEO</name>
<evidence type="ECO:0000256" key="8">
    <source>
        <dbReference type="SAM" id="MobiDB-lite"/>
    </source>
</evidence>
<evidence type="ECO:0000259" key="9">
    <source>
        <dbReference type="PROSITE" id="PS50157"/>
    </source>
</evidence>
<evidence type="ECO:0000313" key="10">
    <source>
        <dbReference type="EMBL" id="KAJ4363185.1"/>
    </source>
</evidence>
<keyword evidence="3" id="KW-0677">Repeat</keyword>
<feature type="compositionally biased region" description="Polar residues" evidence="8">
    <location>
        <begin position="403"/>
        <end position="428"/>
    </location>
</feature>
<keyword evidence="5" id="KW-0862">Zinc</keyword>
<keyword evidence="11" id="KW-1185">Reference proteome</keyword>
<dbReference type="InterPro" id="IPR007219">
    <property type="entry name" value="XnlR_reg_dom"/>
</dbReference>
<feature type="region of interest" description="Disordered" evidence="8">
    <location>
        <begin position="222"/>
        <end position="250"/>
    </location>
</feature>
<dbReference type="PROSITE" id="PS00028">
    <property type="entry name" value="ZINC_FINGER_C2H2_1"/>
    <property type="match status" value="1"/>
</dbReference>
<dbReference type="Proteomes" id="UP001140560">
    <property type="component" value="Unassembled WGS sequence"/>
</dbReference>
<feature type="region of interest" description="Disordered" evidence="8">
    <location>
        <begin position="1"/>
        <end position="80"/>
    </location>
</feature>
<feature type="compositionally biased region" description="Low complexity" evidence="8">
    <location>
        <begin position="814"/>
        <end position="826"/>
    </location>
</feature>
<feature type="compositionally biased region" description="Polar residues" evidence="8">
    <location>
        <begin position="48"/>
        <end position="61"/>
    </location>
</feature>
<dbReference type="CDD" id="cd12148">
    <property type="entry name" value="fungal_TF_MHR"/>
    <property type="match status" value="1"/>
</dbReference>
<feature type="compositionally biased region" description="Polar residues" evidence="8">
    <location>
        <begin position="291"/>
        <end position="307"/>
    </location>
</feature>
<dbReference type="PANTHER" id="PTHR40626:SF12">
    <property type="entry name" value="RFEC"/>
    <property type="match status" value="1"/>
</dbReference>
<dbReference type="GO" id="GO:0000978">
    <property type="term" value="F:RNA polymerase II cis-regulatory region sequence-specific DNA binding"/>
    <property type="evidence" value="ECO:0007669"/>
    <property type="project" value="InterPro"/>
</dbReference>
<proteinExistence type="predicted"/>
<evidence type="ECO:0000256" key="5">
    <source>
        <dbReference type="ARBA" id="ARBA00022833"/>
    </source>
</evidence>
<dbReference type="InterPro" id="IPR036236">
    <property type="entry name" value="Znf_C2H2_sf"/>
</dbReference>
<feature type="region of interest" description="Disordered" evidence="8">
    <location>
        <begin position="377"/>
        <end position="441"/>
    </location>
</feature>
<keyword evidence="4 7" id="KW-0863">Zinc-finger</keyword>
<dbReference type="InterPro" id="IPR013087">
    <property type="entry name" value="Znf_C2H2_type"/>
</dbReference>
<dbReference type="Pfam" id="PF04082">
    <property type="entry name" value="Fungal_trans"/>
    <property type="match status" value="1"/>
</dbReference>
<dbReference type="Gene3D" id="3.30.160.60">
    <property type="entry name" value="Classic Zinc Finger"/>
    <property type="match status" value="2"/>
</dbReference>
<evidence type="ECO:0000313" key="11">
    <source>
        <dbReference type="Proteomes" id="UP001140560"/>
    </source>
</evidence>
<dbReference type="PROSITE" id="PS50157">
    <property type="entry name" value="ZINC_FINGER_C2H2_2"/>
    <property type="match status" value="2"/>
</dbReference>
<dbReference type="SUPFAM" id="SSF57667">
    <property type="entry name" value="beta-beta-alpha zinc fingers"/>
    <property type="match status" value="1"/>
</dbReference>
<feature type="region of interest" description="Disordered" evidence="8">
    <location>
        <begin position="812"/>
        <end position="832"/>
    </location>
</feature>
<sequence length="957" mass="105682">MSQYPSLGQQQYNGSQNQLPTLPPLHSGAQFPSLYGHNSNPQTPQPGTPVTSAPNASTTMPPLQHPPLRPIQPSPSAYLPMTSAYSQAPMLSTASAYSNAQQQAPAQGLGMSHPSLYPHPPVLPNQEPEPVHVVGQQGRRGVLPTHPGRPAPAAGKAPTTASKNAEGKYECPHCNKTYLHLKHLKRHLLRHTGERPYQCHLCKDTFSRSDILKRHFQKCSIRRGNPTGANHLQHAQQHLQKNRQPSGAEQNSYLNHIGATSMPYADAGYTMGMPQMPTVGANGFGDNLPSIANHQSMSARTSRSNSLIRPGSGVEENRRSMSALEFANPRMNFNDFRQDAVSNGYAQQHQQHASNVPDASNHYSYEHAAANNAMAQNGMPVKTEGGDATSYGVPTLPNVDGLANNQDGSLWRNGSFNGDPQLMNSSTAGGPYQPKSAGVLTDDTPNDTLFGLYAHAPGFVDPPPVLDDWFLGQSTPDPSQTLAQSLFTFCLPNARPLANSGSSEAYTHEALKRILTGDNVKAWLYEYRHFHSHWPLIHPPTFNPYTANHGLVLAMCCIGAVYSNRLAPKDVRWLMEFVRNCVLRSSQVYKLVQNPHQIVDLNNRLSTTTEEVQALVLLHSLLLWHGSQQQRQQGREEFWALANVTRRVGLLDPLPRDNPSSSALHQPGPVTGEEVNSWTWATWIENEKRTRLMGYIFLIDASSTIFFNTQPQFNVYEIKIPLPSDDAAWEAKSPEECARALGLRGQAAQVKNISGSRRAKQLGMSEALHVLYGAGQRFFPERATNVFGKFILIHAIHIQIYNIQRQLLSRAARSGTSTPQSQGGSPVDPSGGVNEQAQQLLRLTVSALELWKRCWDSDLATQFVQKEHRLGFCRDGVHYYFLAQLFLRKSRPEEWAAPADLRCQHVFNLLKQIRGHVASDSVQKGIEIGSVTAIADDYGIGDLTLNMKRLFTPLEGQ</sequence>
<evidence type="ECO:0000256" key="7">
    <source>
        <dbReference type="PROSITE-ProRule" id="PRU00042"/>
    </source>
</evidence>
<keyword evidence="6" id="KW-0539">Nucleus</keyword>
<feature type="region of interest" description="Disordered" evidence="8">
    <location>
        <begin position="96"/>
        <end position="164"/>
    </location>
</feature>
<evidence type="ECO:0000256" key="4">
    <source>
        <dbReference type="ARBA" id="ARBA00022771"/>
    </source>
</evidence>
<dbReference type="GO" id="GO:0005634">
    <property type="term" value="C:nucleus"/>
    <property type="evidence" value="ECO:0007669"/>
    <property type="project" value="UniProtKB-SubCell"/>
</dbReference>
<dbReference type="EMBL" id="JAPEUY010000020">
    <property type="protein sequence ID" value="KAJ4363185.1"/>
    <property type="molecule type" value="Genomic_DNA"/>
</dbReference>
<reference evidence="10" key="1">
    <citation type="submission" date="2022-10" db="EMBL/GenBank/DDBJ databases">
        <title>Tapping the CABI collections for fungal endophytes: first genome assemblies for Collariella, Neodidymelliopsis, Ascochyta clinopodiicola, Didymella pomorum, Didymosphaeria variabile, Neocosmospora piperis and Neocucurbitaria cava.</title>
        <authorList>
            <person name="Hill R."/>
        </authorList>
    </citation>
    <scope>NUCLEOTIDE SEQUENCE</scope>
    <source>
        <strain evidence="10">IMI 356814</strain>
    </source>
</reference>
<dbReference type="PANTHER" id="PTHR40626">
    <property type="entry name" value="MIP31509P"/>
    <property type="match status" value="1"/>
</dbReference>
<dbReference type="GO" id="GO:0000981">
    <property type="term" value="F:DNA-binding transcription factor activity, RNA polymerase II-specific"/>
    <property type="evidence" value="ECO:0007669"/>
    <property type="project" value="InterPro"/>
</dbReference>
<protein>
    <recommendedName>
        <fullName evidence="9">C2H2-type domain-containing protein</fullName>
    </recommendedName>
</protein>
<comment type="caution">
    <text evidence="10">The sequence shown here is derived from an EMBL/GenBank/DDBJ whole genome shotgun (WGS) entry which is preliminary data.</text>
</comment>
<dbReference type="GO" id="GO:0008270">
    <property type="term" value="F:zinc ion binding"/>
    <property type="evidence" value="ECO:0007669"/>
    <property type="project" value="UniProtKB-KW"/>
</dbReference>
<feature type="compositionally biased region" description="Polar residues" evidence="8">
    <location>
        <begin position="96"/>
        <end position="105"/>
    </location>
</feature>